<dbReference type="Gene3D" id="3.30.70.1820">
    <property type="entry name" value="L1 transposable element, RRM domain"/>
    <property type="match status" value="1"/>
</dbReference>
<reference evidence="2 3" key="1">
    <citation type="journal article" date="2023" name="Sci. Data">
        <title>Genome assembly of the Korean intertidal mud-creeper Batillaria attramentaria.</title>
        <authorList>
            <person name="Patra A.K."/>
            <person name="Ho P.T."/>
            <person name="Jun S."/>
            <person name="Lee S.J."/>
            <person name="Kim Y."/>
            <person name="Won Y.J."/>
        </authorList>
    </citation>
    <scope>NUCLEOTIDE SEQUENCE [LARGE SCALE GENOMIC DNA]</scope>
    <source>
        <strain evidence="2">Wonlab-2016</strain>
    </source>
</reference>
<organism evidence="2 3">
    <name type="scientific">Batillaria attramentaria</name>
    <dbReference type="NCBI Taxonomy" id="370345"/>
    <lineage>
        <taxon>Eukaryota</taxon>
        <taxon>Metazoa</taxon>
        <taxon>Spiralia</taxon>
        <taxon>Lophotrochozoa</taxon>
        <taxon>Mollusca</taxon>
        <taxon>Gastropoda</taxon>
        <taxon>Caenogastropoda</taxon>
        <taxon>Sorbeoconcha</taxon>
        <taxon>Cerithioidea</taxon>
        <taxon>Batillariidae</taxon>
        <taxon>Batillaria</taxon>
    </lineage>
</organism>
<comment type="caution">
    <text evidence="2">The sequence shown here is derived from an EMBL/GenBank/DDBJ whole genome shotgun (WGS) entry which is preliminary data.</text>
</comment>
<dbReference type="EMBL" id="JACVVK020000179">
    <property type="protein sequence ID" value="KAK7486420.1"/>
    <property type="molecule type" value="Genomic_DNA"/>
</dbReference>
<evidence type="ECO:0000313" key="3">
    <source>
        <dbReference type="Proteomes" id="UP001519460"/>
    </source>
</evidence>
<sequence>MASGSSNVVGESDTGMDTRTKRQLELSPSSDQNDAKQTKLSLSPELDTSEIHERILSRVNNTLANTNMNVGTEGGSILLQQIVPALVTAVSVAVGEAIDRHFKWRQETTDAQNLQLQQQLLGQLQKNCLLLRYENDRLEQYTRRETIRIVGMKEEEGENIEKKVLKVFADAGADVSAADISACHRTGKRPAGKRPVLVKFVNRKKKREVMTKKKSLKDMDKYKHVYLNDDLTLLRSRMHGVLKAATEKVEKVWVVDGKIYCTKKLPPGLPPDKRGPPVLVDSPDDFFKVGFNDVDFNALGLKDLICPPA</sequence>
<accession>A0ABD0KGV9</accession>
<name>A0ABD0KGV9_9CAEN</name>
<feature type="region of interest" description="Disordered" evidence="1">
    <location>
        <begin position="1"/>
        <end position="44"/>
    </location>
</feature>
<dbReference type="AlphaFoldDB" id="A0ABD0KGV9"/>
<gene>
    <name evidence="2" type="ORF">BaRGS_00022344</name>
</gene>
<evidence type="ECO:0000313" key="2">
    <source>
        <dbReference type="EMBL" id="KAK7486420.1"/>
    </source>
</evidence>
<protein>
    <submittedName>
        <fullName evidence="2">Uncharacterized protein</fullName>
    </submittedName>
</protein>
<proteinExistence type="predicted"/>
<evidence type="ECO:0000256" key="1">
    <source>
        <dbReference type="SAM" id="MobiDB-lite"/>
    </source>
</evidence>
<dbReference type="Proteomes" id="UP001519460">
    <property type="component" value="Unassembled WGS sequence"/>
</dbReference>
<keyword evidence="3" id="KW-1185">Reference proteome</keyword>